<accession>A0A6C0BXZ6</accession>
<proteinExistence type="predicted"/>
<keyword evidence="1" id="KW-0812">Transmembrane</keyword>
<evidence type="ECO:0000256" key="1">
    <source>
        <dbReference type="SAM" id="Phobius"/>
    </source>
</evidence>
<dbReference type="EMBL" id="MN739291">
    <property type="protein sequence ID" value="QHS97207.1"/>
    <property type="molecule type" value="Genomic_DNA"/>
</dbReference>
<keyword evidence="1" id="KW-1133">Transmembrane helix</keyword>
<sequence>MSNSQYLILNDGFKNIKNSLNKNHILMIYCNTFFSFSIFIILIVIASQLSPVVNDAGILINDASENLKDFSILIPRINNLIPEAQNTTRILGHLIPMIKNGMHQLRQLCHEAPGCY</sequence>
<protein>
    <submittedName>
        <fullName evidence="2">Uncharacterized protein</fullName>
    </submittedName>
</protein>
<dbReference type="AlphaFoldDB" id="A0A6C0BXZ6"/>
<reference evidence="2" key="1">
    <citation type="journal article" date="2020" name="Nature">
        <title>Giant virus diversity and host interactions through global metagenomics.</title>
        <authorList>
            <person name="Schulz F."/>
            <person name="Roux S."/>
            <person name="Paez-Espino D."/>
            <person name="Jungbluth S."/>
            <person name="Walsh D.A."/>
            <person name="Denef V.J."/>
            <person name="McMahon K.D."/>
            <person name="Konstantinidis K.T."/>
            <person name="Eloe-Fadrosh E.A."/>
            <person name="Kyrpides N.C."/>
            <person name="Woyke T."/>
        </authorList>
    </citation>
    <scope>NUCLEOTIDE SEQUENCE</scope>
    <source>
        <strain evidence="2">GVMAG-M-3300020169-51</strain>
    </source>
</reference>
<feature type="transmembrane region" description="Helical" evidence="1">
    <location>
        <begin position="26"/>
        <end position="46"/>
    </location>
</feature>
<keyword evidence="1" id="KW-0472">Membrane</keyword>
<name>A0A6C0BXZ6_9ZZZZ</name>
<organism evidence="2">
    <name type="scientific">viral metagenome</name>
    <dbReference type="NCBI Taxonomy" id="1070528"/>
    <lineage>
        <taxon>unclassified sequences</taxon>
        <taxon>metagenomes</taxon>
        <taxon>organismal metagenomes</taxon>
    </lineage>
</organism>
<evidence type="ECO:0000313" key="2">
    <source>
        <dbReference type="EMBL" id="QHS97207.1"/>
    </source>
</evidence>